<evidence type="ECO:0000256" key="4">
    <source>
        <dbReference type="ARBA" id="ARBA00023125"/>
    </source>
</evidence>
<evidence type="ECO:0000313" key="7">
    <source>
        <dbReference type="EMBL" id="MST31438.1"/>
    </source>
</evidence>
<keyword evidence="3 6" id="KW-0815">Transposition</keyword>
<organism evidence="7 8">
    <name type="scientific">Acidiferrimicrobium australe</name>
    <dbReference type="NCBI Taxonomy" id="2664430"/>
    <lineage>
        <taxon>Bacteria</taxon>
        <taxon>Bacillati</taxon>
        <taxon>Actinomycetota</taxon>
        <taxon>Acidimicrobiia</taxon>
        <taxon>Acidimicrobiales</taxon>
        <taxon>Acidimicrobiaceae</taxon>
        <taxon>Acidiferrimicrobium</taxon>
    </lineage>
</organism>
<comment type="similarity">
    <text evidence="2 6">Belongs to the transposase mutator family.</text>
</comment>
<dbReference type="EMBL" id="WJHE01000066">
    <property type="protein sequence ID" value="MST31438.1"/>
    <property type="molecule type" value="Genomic_DNA"/>
</dbReference>
<gene>
    <name evidence="7" type="ORF">GHK86_01655</name>
</gene>
<keyword evidence="6" id="KW-0814">Transposable element</keyword>
<dbReference type="InterPro" id="IPR001207">
    <property type="entry name" value="Transposase_mutator"/>
</dbReference>
<accession>A0ABW9QPM6</accession>
<comment type="caution">
    <text evidence="7">The sequence shown here is derived from an EMBL/GenBank/DDBJ whole genome shotgun (WGS) entry which is preliminary data.</text>
</comment>
<sequence length="96" mass="10840">ALWRAAWERFTPFLAFPASIRKIVYTTNMVESVNFQMRKASKTRGHFPDDDSALKLLRLIARGISTTRGGEAGTGTWGWTEALNAFAMHFPNRLPL</sequence>
<dbReference type="Proteomes" id="UP000437736">
    <property type="component" value="Unassembled WGS sequence"/>
</dbReference>
<evidence type="ECO:0000256" key="5">
    <source>
        <dbReference type="ARBA" id="ARBA00023172"/>
    </source>
</evidence>
<dbReference type="PANTHER" id="PTHR33217:SF8">
    <property type="entry name" value="MUTATOR FAMILY TRANSPOSASE"/>
    <property type="match status" value="1"/>
</dbReference>
<evidence type="ECO:0000256" key="3">
    <source>
        <dbReference type="ARBA" id="ARBA00022578"/>
    </source>
</evidence>
<proteinExistence type="inferred from homology"/>
<name>A0ABW9QPM6_9ACTN</name>
<dbReference type="PANTHER" id="PTHR33217">
    <property type="entry name" value="TRANSPOSASE FOR INSERTION SEQUENCE ELEMENT IS1081"/>
    <property type="match status" value="1"/>
</dbReference>
<evidence type="ECO:0000256" key="2">
    <source>
        <dbReference type="ARBA" id="ARBA00010961"/>
    </source>
</evidence>
<keyword evidence="5 6" id="KW-0233">DNA recombination</keyword>
<keyword evidence="4 6" id="KW-0238">DNA-binding</keyword>
<dbReference type="Pfam" id="PF00872">
    <property type="entry name" value="Transposase_mut"/>
    <property type="match status" value="1"/>
</dbReference>
<evidence type="ECO:0000256" key="1">
    <source>
        <dbReference type="ARBA" id="ARBA00002190"/>
    </source>
</evidence>
<evidence type="ECO:0000313" key="8">
    <source>
        <dbReference type="Proteomes" id="UP000437736"/>
    </source>
</evidence>
<feature type="non-terminal residue" evidence="7">
    <location>
        <position position="1"/>
    </location>
</feature>
<reference evidence="7 8" key="1">
    <citation type="submission" date="2019-11" db="EMBL/GenBank/DDBJ databases">
        <title>Acidiferrimicrobium australis gen. nov., sp. nov., an acidophilic and obligately heterotrophic, member of the Actinobacteria that catalyses dissimilatory oxido- reduction of iron isolated from metal-rich acidic water in Chile.</title>
        <authorList>
            <person name="Gonzalez D."/>
            <person name="Huber K."/>
            <person name="Hedrich S."/>
            <person name="Rojas-Villalobos C."/>
            <person name="Quatrini R."/>
            <person name="Dinamarca M.A."/>
            <person name="Schwarz A."/>
            <person name="Canales C."/>
            <person name="Nancucheo I."/>
        </authorList>
    </citation>
    <scope>NUCLEOTIDE SEQUENCE [LARGE SCALE GENOMIC DNA]</scope>
    <source>
        <strain evidence="7 8">USS-CCA1</strain>
    </source>
</reference>
<keyword evidence="8" id="KW-1185">Reference proteome</keyword>
<protein>
    <recommendedName>
        <fullName evidence="6">Mutator family transposase</fullName>
    </recommendedName>
</protein>
<evidence type="ECO:0000256" key="6">
    <source>
        <dbReference type="RuleBase" id="RU365089"/>
    </source>
</evidence>
<comment type="function">
    <text evidence="1 6">Required for the transposition of the insertion element.</text>
</comment>